<organism evidence="2">
    <name type="scientific">Vibrio vulnificus</name>
    <dbReference type="NCBI Taxonomy" id="672"/>
    <lineage>
        <taxon>Bacteria</taxon>
        <taxon>Pseudomonadati</taxon>
        <taxon>Pseudomonadota</taxon>
        <taxon>Gammaproteobacteria</taxon>
        <taxon>Vibrionales</taxon>
        <taxon>Vibrionaceae</taxon>
        <taxon>Vibrio</taxon>
    </lineage>
</organism>
<name>A0A8H9N1A4_VIBVL</name>
<gene>
    <name evidence="2" type="ORF">I7730_14180</name>
</gene>
<sequence length="257" mass="27743">MSIEDWSPLQLPKRGNIPTEDVSDGASDDHLVEDLEDLLPSSGSNPDPFEDLLNTIEGEINQGSSSQSSAQMMDLLSGDSAEASADSYESGYSDGIIAGAESERERWEGKFNDLSVLVEKYGKQSAEMISISAAIKSDLKEWLGNALKDSFGSIYDSSLDKILSDKVDEFINSSEIGKCDIVTHVSSTDFGLLTGALNLEQDETGKIQTGDSSFIVEDATLSKGSFRLFAEKSGSRVEANLDLSSKLDALSEDIDNW</sequence>
<reference evidence="2" key="2">
    <citation type="submission" date="2019-01" db="EMBL/GenBank/DDBJ databases">
        <authorList>
            <consortium name="NCBI Pathogen Detection Project"/>
        </authorList>
    </citation>
    <scope>NUCLEOTIDE SEQUENCE</scope>
    <source>
        <strain evidence="2">BCW_3452</strain>
    </source>
</reference>
<proteinExistence type="predicted"/>
<accession>A0A8H9N1A4</accession>
<comment type="caution">
    <text evidence="2">The sequence shown here is derived from an EMBL/GenBank/DDBJ whole genome shotgun (WGS) entry which is preliminary data.</text>
</comment>
<feature type="region of interest" description="Disordered" evidence="1">
    <location>
        <begin position="1"/>
        <end position="52"/>
    </location>
</feature>
<evidence type="ECO:0000256" key="1">
    <source>
        <dbReference type="SAM" id="MobiDB-lite"/>
    </source>
</evidence>
<dbReference type="Proteomes" id="UP000863257">
    <property type="component" value="Unassembled WGS sequence"/>
</dbReference>
<protein>
    <submittedName>
        <fullName evidence="2">Uncharacterized protein</fullName>
    </submittedName>
</protein>
<dbReference type="AlphaFoldDB" id="A0A8H9N1A4"/>
<dbReference type="EMBL" id="DACRBY010000017">
    <property type="protein sequence ID" value="HAS8540934.1"/>
    <property type="molecule type" value="Genomic_DNA"/>
</dbReference>
<evidence type="ECO:0000313" key="2">
    <source>
        <dbReference type="EMBL" id="HAS8540934.1"/>
    </source>
</evidence>
<reference evidence="2" key="1">
    <citation type="journal article" date="2018" name="Genome Biol.">
        <title>SKESA: strategic k-mer extension for scrupulous assemblies.</title>
        <authorList>
            <person name="Souvorov A."/>
            <person name="Agarwala R."/>
            <person name="Lipman D.J."/>
        </authorList>
    </citation>
    <scope>NUCLEOTIDE SEQUENCE</scope>
    <source>
        <strain evidence="2">BCW_3452</strain>
    </source>
</reference>